<evidence type="ECO:0000313" key="1">
    <source>
        <dbReference type="EMBL" id="PYI23607.1"/>
    </source>
</evidence>
<proteinExistence type="predicted"/>
<dbReference type="Pfam" id="PF12511">
    <property type="entry name" value="DUF3716"/>
    <property type="match status" value="1"/>
</dbReference>
<gene>
    <name evidence="1" type="ORF">BO99DRAFT_428890</name>
</gene>
<keyword evidence="2" id="KW-1185">Reference proteome</keyword>
<sequence length="282" mass="31280">MSLTVAEAKRRWQNAEKEIHRTFNAEDTDEYDLQETAVLLEVVRPLEPVNAHVVTTQKEDWQDYVADDYNQCFADASVLYRRGVEVEPCAQCSVSATFRRCVIAPPYRGRALFAAACADCIIDGIGEHCCHYKAFKAQNGIEWGAPVSEEIRGFGGLREAIQATGYDGRWFAHGDAGATNLPLANPSLQCGQDRVVPDEAQSTMATVSSNSQSAPWAVASEQWNDLSALKNIRTDLKQHVRVVKDRIRQLRSLQASKRTDIPNLQPGAIETTCAVEQKARGR</sequence>
<name>A0A2V5II68_ASPV1</name>
<accession>A0A2V5II68</accession>
<dbReference type="AlphaFoldDB" id="A0A2V5II68"/>
<protein>
    <submittedName>
        <fullName evidence="1">Uncharacterized protein</fullName>
    </submittedName>
</protein>
<dbReference type="Proteomes" id="UP000249829">
    <property type="component" value="Unassembled WGS sequence"/>
</dbReference>
<evidence type="ECO:0000313" key="2">
    <source>
        <dbReference type="Proteomes" id="UP000249829"/>
    </source>
</evidence>
<dbReference type="EMBL" id="KZ825105">
    <property type="protein sequence ID" value="PYI23607.1"/>
    <property type="molecule type" value="Genomic_DNA"/>
</dbReference>
<dbReference type="OMA" id="VASEQWN"/>
<dbReference type="InterPro" id="IPR022190">
    <property type="entry name" value="DUF3716"/>
</dbReference>
<organism evidence="1 2">
    <name type="scientific">Aspergillus violaceofuscus (strain CBS 115571)</name>
    <dbReference type="NCBI Taxonomy" id="1450538"/>
    <lineage>
        <taxon>Eukaryota</taxon>
        <taxon>Fungi</taxon>
        <taxon>Dikarya</taxon>
        <taxon>Ascomycota</taxon>
        <taxon>Pezizomycotina</taxon>
        <taxon>Eurotiomycetes</taxon>
        <taxon>Eurotiomycetidae</taxon>
        <taxon>Eurotiales</taxon>
        <taxon>Aspergillaceae</taxon>
        <taxon>Aspergillus</taxon>
    </lineage>
</organism>
<reference evidence="1 2" key="1">
    <citation type="submission" date="2018-02" db="EMBL/GenBank/DDBJ databases">
        <title>The genomes of Aspergillus section Nigri reveals drivers in fungal speciation.</title>
        <authorList>
            <consortium name="DOE Joint Genome Institute"/>
            <person name="Vesth T.C."/>
            <person name="Nybo J."/>
            <person name="Theobald S."/>
            <person name="Brandl J."/>
            <person name="Frisvad J.C."/>
            <person name="Nielsen K.F."/>
            <person name="Lyhne E.K."/>
            <person name="Kogle M.E."/>
            <person name="Kuo A."/>
            <person name="Riley R."/>
            <person name="Clum A."/>
            <person name="Nolan M."/>
            <person name="Lipzen A."/>
            <person name="Salamov A."/>
            <person name="Henrissat B."/>
            <person name="Wiebenga A."/>
            <person name="De vries R.P."/>
            <person name="Grigoriev I.V."/>
            <person name="Mortensen U.H."/>
            <person name="Andersen M.R."/>
            <person name="Baker S.E."/>
        </authorList>
    </citation>
    <scope>NUCLEOTIDE SEQUENCE [LARGE SCALE GENOMIC DNA]</scope>
    <source>
        <strain evidence="1 2">CBS 115571</strain>
    </source>
</reference>